<dbReference type="PIRSF" id="PIRSF017393">
    <property type="entry name" value="MTase_SAV2177"/>
    <property type="match status" value="1"/>
</dbReference>
<name>A0A9W6NP55_9ACTN</name>
<gene>
    <name evidence="2" type="ORF">GCM10017581_064370</name>
</gene>
<dbReference type="AlphaFoldDB" id="A0A9W6NP55"/>
<evidence type="ECO:0000313" key="2">
    <source>
        <dbReference type="EMBL" id="GLL04690.1"/>
    </source>
</evidence>
<keyword evidence="3" id="KW-1185">Reference proteome</keyword>
<sequence>MTSSNAEQPPYLVPGGPRTASRYDYLLGGKDHLRDDRASGEALAAAFPDIGIAVRELRRFMHRAVRYLVAEAGIRQLVDIGVGIPKPPNVHDIAHRYAPDTRVVYADHDPVVMAHARALLTPAAGCAPLDYLEADLRHPDAILASPAVRSLDHDQPVGLLILAVLHFITDDEHPGNLVRALLGGLPPGSHVAISHTTFDPLPAEIRANLDRLAPGQHGTFQARTRDQVAALVDGLDVVAPGLVPISHWRPDLNTDGDELAEPAKAAGYAVIARTPSAASGPQRGAGAVAARPAISPQQQVRQ</sequence>
<dbReference type="EMBL" id="BSFP01000048">
    <property type="protein sequence ID" value="GLL04690.1"/>
    <property type="molecule type" value="Genomic_DNA"/>
</dbReference>
<comment type="caution">
    <text evidence="2">The sequence shown here is derived from an EMBL/GenBank/DDBJ whole genome shotgun (WGS) entry which is preliminary data.</text>
</comment>
<dbReference type="RefSeq" id="WP_261961862.1">
    <property type="nucleotide sequence ID" value="NZ_BAAAXA010000001.1"/>
</dbReference>
<dbReference type="InterPro" id="IPR006764">
    <property type="entry name" value="SAM_dep_MeTrfase_SAV2177_type"/>
</dbReference>
<dbReference type="InterPro" id="IPR029063">
    <property type="entry name" value="SAM-dependent_MTases_sf"/>
</dbReference>
<accession>A0A9W6NP55</accession>
<evidence type="ECO:0008006" key="4">
    <source>
        <dbReference type="Google" id="ProtNLM"/>
    </source>
</evidence>
<protein>
    <recommendedName>
        <fullName evidence="4">S-adenosyl methyltransferase</fullName>
    </recommendedName>
</protein>
<evidence type="ECO:0000313" key="3">
    <source>
        <dbReference type="Proteomes" id="UP001143480"/>
    </source>
</evidence>
<dbReference type="Pfam" id="PF04672">
    <property type="entry name" value="Methyltransf_19"/>
    <property type="match status" value="1"/>
</dbReference>
<organism evidence="2 3">
    <name type="scientific">Dactylosporangium matsuzakiense</name>
    <dbReference type="NCBI Taxonomy" id="53360"/>
    <lineage>
        <taxon>Bacteria</taxon>
        <taxon>Bacillati</taxon>
        <taxon>Actinomycetota</taxon>
        <taxon>Actinomycetes</taxon>
        <taxon>Micromonosporales</taxon>
        <taxon>Micromonosporaceae</taxon>
        <taxon>Dactylosporangium</taxon>
    </lineage>
</organism>
<proteinExistence type="predicted"/>
<reference evidence="2" key="1">
    <citation type="journal article" date="2014" name="Int. J. Syst. Evol. Microbiol.">
        <title>Complete genome sequence of Corynebacterium casei LMG S-19264T (=DSM 44701T), isolated from a smear-ripened cheese.</title>
        <authorList>
            <consortium name="US DOE Joint Genome Institute (JGI-PGF)"/>
            <person name="Walter F."/>
            <person name="Albersmeier A."/>
            <person name="Kalinowski J."/>
            <person name="Ruckert C."/>
        </authorList>
    </citation>
    <scope>NUCLEOTIDE SEQUENCE</scope>
    <source>
        <strain evidence="2">VKM Ac-1321</strain>
    </source>
</reference>
<feature type="region of interest" description="Disordered" evidence="1">
    <location>
        <begin position="274"/>
        <end position="302"/>
    </location>
</feature>
<dbReference type="SUPFAM" id="SSF53335">
    <property type="entry name" value="S-adenosyl-L-methionine-dependent methyltransferases"/>
    <property type="match status" value="1"/>
</dbReference>
<dbReference type="Gene3D" id="3.40.50.150">
    <property type="entry name" value="Vaccinia Virus protein VP39"/>
    <property type="match status" value="1"/>
</dbReference>
<evidence type="ECO:0000256" key="1">
    <source>
        <dbReference type="SAM" id="MobiDB-lite"/>
    </source>
</evidence>
<reference evidence="2" key="2">
    <citation type="submission" date="2023-01" db="EMBL/GenBank/DDBJ databases">
        <authorList>
            <person name="Sun Q."/>
            <person name="Evtushenko L."/>
        </authorList>
    </citation>
    <scope>NUCLEOTIDE SEQUENCE</scope>
    <source>
        <strain evidence="2">VKM Ac-1321</strain>
    </source>
</reference>
<dbReference type="Proteomes" id="UP001143480">
    <property type="component" value="Unassembled WGS sequence"/>
</dbReference>